<keyword evidence="1" id="KW-1133">Transmembrane helix</keyword>
<keyword evidence="1" id="KW-0472">Membrane</keyword>
<dbReference type="InterPro" id="IPR021344">
    <property type="entry name" value="DUF2970"/>
</dbReference>
<keyword evidence="3" id="KW-1185">Reference proteome</keyword>
<dbReference type="STRING" id="1122240.GCA_000620105_02391"/>
<feature type="transmembrane region" description="Helical" evidence="1">
    <location>
        <begin position="35"/>
        <end position="57"/>
    </location>
</feature>
<gene>
    <name evidence="2" type="ORF">DAI18_07745</name>
</gene>
<evidence type="ECO:0000313" key="3">
    <source>
        <dbReference type="Proteomes" id="UP000244173"/>
    </source>
</evidence>
<organism evidence="2 3">
    <name type="scientific">Microvirgula aerodenitrificans</name>
    <dbReference type="NCBI Taxonomy" id="57480"/>
    <lineage>
        <taxon>Bacteria</taxon>
        <taxon>Pseudomonadati</taxon>
        <taxon>Pseudomonadota</taxon>
        <taxon>Betaproteobacteria</taxon>
        <taxon>Neisseriales</taxon>
        <taxon>Aquaspirillaceae</taxon>
        <taxon>Microvirgula</taxon>
    </lineage>
</organism>
<evidence type="ECO:0000313" key="2">
    <source>
        <dbReference type="EMBL" id="AVY93948.1"/>
    </source>
</evidence>
<protein>
    <submittedName>
        <fullName evidence="2">DUF2970 domain-containing protein</fullName>
    </submittedName>
</protein>
<dbReference type="Proteomes" id="UP000244173">
    <property type="component" value="Chromosome"/>
</dbReference>
<reference evidence="2 3" key="1">
    <citation type="submission" date="2018-04" db="EMBL/GenBank/DDBJ databases">
        <title>Denitrifier Microvirgula.</title>
        <authorList>
            <person name="Anderson E."/>
            <person name="Jang J."/>
            <person name="Ishii S."/>
        </authorList>
    </citation>
    <scope>NUCLEOTIDE SEQUENCE [LARGE SCALE GENOMIC DNA]</scope>
    <source>
        <strain evidence="2 3">BE2.4</strain>
    </source>
</reference>
<proteinExistence type="predicted"/>
<dbReference type="Pfam" id="PF11174">
    <property type="entry name" value="DUF2970"/>
    <property type="match status" value="1"/>
</dbReference>
<dbReference type="EMBL" id="CP028519">
    <property type="protein sequence ID" value="AVY93948.1"/>
    <property type="molecule type" value="Genomic_DNA"/>
</dbReference>
<accession>A0A2S0P9B2</accession>
<name>A0A2S0P9B2_9NEIS</name>
<dbReference type="RefSeq" id="WP_084300092.1">
    <property type="nucleotide sequence ID" value="NZ_CALFSO010000057.1"/>
</dbReference>
<dbReference type="KEGG" id="maer:DAI18_07745"/>
<evidence type="ECO:0000256" key="1">
    <source>
        <dbReference type="SAM" id="Phobius"/>
    </source>
</evidence>
<dbReference type="AlphaFoldDB" id="A0A2S0P9B2"/>
<sequence length="58" mass="6489">MTVLQTLRTVLAAFFGVRGRRSAERDRQISPRDIILTALLLVLCLIVLLVLAVRWIAG</sequence>
<keyword evidence="1" id="KW-0812">Transmembrane</keyword>